<dbReference type="PIRSF" id="PIRSF000097">
    <property type="entry name" value="AKR"/>
    <property type="match status" value="1"/>
</dbReference>
<dbReference type="AlphaFoldDB" id="A0A8J5QQG9"/>
<dbReference type="Pfam" id="PF00248">
    <property type="entry name" value="Aldo_ket_red"/>
    <property type="match status" value="1"/>
</dbReference>
<dbReference type="RefSeq" id="XP_049265945.1">
    <property type="nucleotide sequence ID" value="XM_049410439.1"/>
</dbReference>
<protein>
    <recommendedName>
        <fullName evidence="5">2-dehydropantolactone reductase</fullName>
        <ecNumber evidence="4">1.1.1.358</ecNumber>
    </recommendedName>
    <alternativeName>
        <fullName evidence="5">2-dehydropantolactone reductase</fullName>
    </alternativeName>
    <alternativeName>
        <fullName evidence="6">Ketopantoyl-lactone reductase</fullName>
    </alternativeName>
</protein>
<keyword evidence="9" id="KW-1185">Reference proteome</keyword>
<organism evidence="8 9">
    <name type="scientific">[Candida] subhashii</name>
    <dbReference type="NCBI Taxonomy" id="561895"/>
    <lineage>
        <taxon>Eukaryota</taxon>
        <taxon>Fungi</taxon>
        <taxon>Dikarya</taxon>
        <taxon>Ascomycota</taxon>
        <taxon>Saccharomycotina</taxon>
        <taxon>Pichiomycetes</taxon>
        <taxon>Debaryomycetaceae</taxon>
        <taxon>Spathaspora</taxon>
    </lineage>
</organism>
<dbReference type="FunFam" id="3.20.20.100:FF:000002">
    <property type="entry name" value="2,5-diketo-D-gluconic acid reductase A"/>
    <property type="match status" value="1"/>
</dbReference>
<evidence type="ECO:0000256" key="1">
    <source>
        <dbReference type="ARBA" id="ARBA00023002"/>
    </source>
</evidence>
<evidence type="ECO:0000256" key="3">
    <source>
        <dbReference type="ARBA" id="ARBA00051098"/>
    </source>
</evidence>
<proteinExistence type="predicted"/>
<keyword evidence="1" id="KW-0560">Oxidoreductase</keyword>
<dbReference type="InterPro" id="IPR023210">
    <property type="entry name" value="NADP_OxRdtase_dom"/>
</dbReference>
<dbReference type="EMBL" id="JAGSYN010000047">
    <property type="protein sequence ID" value="KAG7665713.1"/>
    <property type="molecule type" value="Genomic_DNA"/>
</dbReference>
<dbReference type="GO" id="GO:0042180">
    <property type="term" value="P:ketone metabolic process"/>
    <property type="evidence" value="ECO:0007669"/>
    <property type="project" value="UniProtKB-ARBA"/>
</dbReference>
<dbReference type="OrthoDB" id="416253at2759"/>
<gene>
    <name evidence="8" type="ORF">J8A68_000733</name>
</gene>
<accession>A0A8J5QQG9</accession>
<evidence type="ECO:0000256" key="2">
    <source>
        <dbReference type="ARBA" id="ARBA00050878"/>
    </source>
</evidence>
<dbReference type="PROSITE" id="PS00062">
    <property type="entry name" value="ALDOKETO_REDUCTASE_2"/>
    <property type="match status" value="1"/>
</dbReference>
<name>A0A8J5QQG9_9ASCO</name>
<evidence type="ECO:0000256" key="5">
    <source>
        <dbReference type="ARBA" id="ARBA00079693"/>
    </source>
</evidence>
<reference evidence="8 9" key="1">
    <citation type="journal article" date="2021" name="DNA Res.">
        <title>Genome analysis of Candida subhashii reveals its hybrid nature and dual mitochondrial genome conformations.</title>
        <authorList>
            <person name="Mixao V."/>
            <person name="Hegedusova E."/>
            <person name="Saus E."/>
            <person name="Pryszcz L.P."/>
            <person name="Cillingova A."/>
            <person name="Nosek J."/>
            <person name="Gabaldon T."/>
        </authorList>
    </citation>
    <scope>NUCLEOTIDE SEQUENCE [LARGE SCALE GENOMIC DNA]</scope>
    <source>
        <strain evidence="8 9">CBS 10753</strain>
    </source>
</reference>
<dbReference type="GO" id="GO:0047011">
    <property type="term" value="F:2-dehydropantolactone reductase (A-specific) activity"/>
    <property type="evidence" value="ECO:0007669"/>
    <property type="project" value="UniProtKB-ARBA"/>
</dbReference>
<dbReference type="EC" id="1.1.1.358" evidence="4"/>
<sequence length="281" mass="32326">MSYRLIKLNSGNTIPSIGLGCYDIPNSRTTEIVYKACQVGYRHFDTAVLYGNEQEVINGISKYLRENPTIPRSEFFYTTKLWNSQLGKTQTKSAIEVMLQQVGDLEYIDLLLIHSPLPGKTRRLESYQVMQEYKDKGLIKNIGVSNYGIHHIEELLNWPGLKCVPCVNQIEVSPWCMRQELASWCLDKGIQVQAFAPLTHGYKLDSNQFKDIQEKYHKSLAQILIKWSLTKGYIPLPKTKTESRLKENLSIDDFELTKEEIARIDQPNAYEPTDWECTDAP</sequence>
<comment type="catalytic activity">
    <reaction evidence="3">
        <text>isatin + NADPH + H(+) = 3-hydroxyindolin-2-one + NADP(+)</text>
        <dbReference type="Rhea" id="RHEA:68608"/>
        <dbReference type="ChEBI" id="CHEBI:15378"/>
        <dbReference type="ChEBI" id="CHEBI:27539"/>
        <dbReference type="ChEBI" id="CHEBI:28536"/>
        <dbReference type="ChEBI" id="CHEBI:57783"/>
        <dbReference type="ChEBI" id="CHEBI:58349"/>
    </reaction>
</comment>
<comment type="caution">
    <text evidence="8">The sequence shown here is derived from an EMBL/GenBank/DDBJ whole genome shotgun (WGS) entry which is preliminary data.</text>
</comment>
<dbReference type="InterPro" id="IPR020471">
    <property type="entry name" value="AKR"/>
</dbReference>
<dbReference type="PROSITE" id="PS00063">
    <property type="entry name" value="ALDOKETO_REDUCTASE_3"/>
    <property type="match status" value="1"/>
</dbReference>
<evidence type="ECO:0000256" key="6">
    <source>
        <dbReference type="ARBA" id="ARBA00081322"/>
    </source>
</evidence>
<dbReference type="Proteomes" id="UP000694255">
    <property type="component" value="Unassembled WGS sequence"/>
</dbReference>
<dbReference type="CDD" id="cd19071">
    <property type="entry name" value="AKR_AKR1-5-like"/>
    <property type="match status" value="1"/>
</dbReference>
<evidence type="ECO:0000313" key="9">
    <source>
        <dbReference type="Proteomes" id="UP000694255"/>
    </source>
</evidence>
<evidence type="ECO:0000313" key="8">
    <source>
        <dbReference type="EMBL" id="KAG7665713.1"/>
    </source>
</evidence>
<feature type="domain" description="NADP-dependent oxidoreductase" evidence="7">
    <location>
        <begin position="24"/>
        <end position="266"/>
    </location>
</feature>
<evidence type="ECO:0000256" key="4">
    <source>
        <dbReference type="ARBA" id="ARBA00066965"/>
    </source>
</evidence>
<dbReference type="InterPro" id="IPR018170">
    <property type="entry name" value="Aldo/ket_reductase_CS"/>
</dbReference>
<dbReference type="PANTHER" id="PTHR43827">
    <property type="entry name" value="2,5-DIKETO-D-GLUCONIC ACID REDUCTASE"/>
    <property type="match status" value="1"/>
</dbReference>
<dbReference type="PROSITE" id="PS51257">
    <property type="entry name" value="PROKAR_LIPOPROTEIN"/>
    <property type="match status" value="1"/>
</dbReference>
<comment type="catalytic activity">
    <reaction evidence="2">
        <text>(R)-pantolactone + NADP(+) = 2-dehydropantolactone + NADPH + H(+)</text>
        <dbReference type="Rhea" id="RHEA:18981"/>
        <dbReference type="ChEBI" id="CHEBI:15378"/>
        <dbReference type="ChEBI" id="CHEBI:16719"/>
        <dbReference type="ChEBI" id="CHEBI:18395"/>
        <dbReference type="ChEBI" id="CHEBI:57783"/>
        <dbReference type="ChEBI" id="CHEBI:58349"/>
        <dbReference type="EC" id="1.1.1.358"/>
    </reaction>
</comment>
<dbReference type="PANTHER" id="PTHR43827:SF13">
    <property type="entry name" value="ALDO_KETO REDUCTASE FAMILY PROTEIN"/>
    <property type="match status" value="1"/>
</dbReference>
<evidence type="ECO:0000259" key="7">
    <source>
        <dbReference type="Pfam" id="PF00248"/>
    </source>
</evidence>
<dbReference type="GeneID" id="73467534"/>